<organism evidence="1 2">
    <name type="scientific">Arthrobacter globiformis (strain ATCC 8010 / DSM 20124 / JCM 1332 / NBRC 12137 / NCIMB 8907 / NRRL B-2979 / 168)</name>
    <dbReference type="NCBI Taxonomy" id="1077972"/>
    <lineage>
        <taxon>Bacteria</taxon>
        <taxon>Bacillati</taxon>
        <taxon>Actinomycetota</taxon>
        <taxon>Actinomycetes</taxon>
        <taxon>Micrococcales</taxon>
        <taxon>Micrococcaceae</taxon>
        <taxon>Arthrobacter</taxon>
    </lineage>
</organism>
<protein>
    <submittedName>
        <fullName evidence="1">Putative oxidoreductase</fullName>
    </submittedName>
</protein>
<evidence type="ECO:0000313" key="2">
    <source>
        <dbReference type="Proteomes" id="UP000003828"/>
    </source>
</evidence>
<accession>H0QQ51</accession>
<dbReference type="AlphaFoldDB" id="H0QQ51"/>
<dbReference type="Gene3D" id="1.20.1090.10">
    <property type="entry name" value="Dehydroquinate synthase-like - alpha domain"/>
    <property type="match status" value="1"/>
</dbReference>
<evidence type="ECO:0000313" key="1">
    <source>
        <dbReference type="EMBL" id="GAB14952.1"/>
    </source>
</evidence>
<reference evidence="1 2" key="1">
    <citation type="submission" date="2011-12" db="EMBL/GenBank/DDBJ databases">
        <title>Whole genome shotgun sequence of Arthrobacter globiformis NBRC 12137.</title>
        <authorList>
            <person name="Miyazawa S."/>
            <person name="Hosoyama A."/>
            <person name="Tsuchikane K."/>
            <person name="Katsumata H."/>
            <person name="Yamazaki S."/>
            <person name="Fujita N."/>
        </authorList>
    </citation>
    <scope>NUCLEOTIDE SEQUENCE [LARGE SCALE GENOMIC DNA]</scope>
    <source>
        <strain evidence="1 2">NBRC 12137</strain>
    </source>
</reference>
<dbReference type="Proteomes" id="UP000003828">
    <property type="component" value="Unassembled WGS sequence"/>
</dbReference>
<sequence>MNACLTQGIRKRLISGSGLRADAVLLDSALTATLPSRLLLTGALEAIFRLSTPFVMTATPRRSADTFALASIRALVDAGNEARSLGLATDPERSGQLRRDIAELSSFSQSGWSSLGRNSYGTLPWIIATELSMATGVSKMEAVAAILPAYWRRIESGDARFGSPARLRDVGQALAGAARTPVASPVAALEHVLSHWGLTRPLSLQEPDIHRIAQQTSRAWGGGLPMLQGLTSTDVAAFLREAAGAHTMGGRATGAA</sequence>
<dbReference type="STRING" id="1077972.ARGLB_080_00160"/>
<dbReference type="EMBL" id="BAEG01000080">
    <property type="protein sequence ID" value="GAB14952.1"/>
    <property type="molecule type" value="Genomic_DNA"/>
</dbReference>
<comment type="caution">
    <text evidence="1">The sequence shown here is derived from an EMBL/GenBank/DDBJ whole genome shotgun (WGS) entry which is preliminary data.</text>
</comment>
<name>H0QQ51_ARTG1</name>
<proteinExistence type="predicted"/>
<gene>
    <name evidence="1" type="ORF">ARGLB_080_00160</name>
</gene>
<keyword evidence="2" id="KW-1185">Reference proteome</keyword>
<dbReference type="SUPFAM" id="SSF56796">
    <property type="entry name" value="Dehydroquinate synthase-like"/>
    <property type="match status" value="1"/>
</dbReference>
<dbReference type="eggNOG" id="COG1454">
    <property type="taxonomic scope" value="Bacteria"/>
</dbReference>